<dbReference type="EMBL" id="CP118627">
    <property type="protein sequence ID" value="WEA13642.1"/>
    <property type="molecule type" value="Genomic_DNA"/>
</dbReference>
<accession>A0A1I4HKX7</accession>
<reference evidence="3 6" key="1">
    <citation type="submission" date="2016-10" db="EMBL/GenBank/DDBJ databases">
        <authorList>
            <person name="de Groot N.N."/>
        </authorList>
    </citation>
    <scope>NUCLEOTIDE SEQUENCE [LARGE SCALE GENOMIC DNA]</scope>
    <source>
        <strain evidence="3 6">M79</strain>
    </source>
</reference>
<reference evidence="4" key="3">
    <citation type="submission" date="2022-10" db="EMBL/GenBank/DDBJ databases">
        <title>Genome assembly of Lactococcus garvieae isolates from cricket gut.</title>
        <authorList>
            <person name="Luecke A.R."/>
            <person name="Brown A.M.V."/>
            <person name="Wakeman C.A."/>
        </authorList>
    </citation>
    <scope>NUCLEOTIDE SEQUENCE</scope>
    <source>
        <strain evidence="4">Alexii-11_2</strain>
    </source>
</reference>
<dbReference type="RefSeq" id="WP_042218991.1">
    <property type="nucleotide sequence ID" value="NZ_BLXU01000011.1"/>
</dbReference>
<dbReference type="GeneID" id="61073343"/>
<keyword evidence="1" id="KW-0812">Transmembrane</keyword>
<dbReference type="EMBL" id="BLXU01000011">
    <property type="protein sequence ID" value="GFO52475.1"/>
    <property type="molecule type" value="Genomic_DNA"/>
</dbReference>
<reference evidence="2 7" key="2">
    <citation type="submission" date="2020-06" db="EMBL/GenBank/DDBJ databases">
        <title>Draft genome sequence of Lactic acid bacteria from Okinawan-style tofu.</title>
        <authorList>
            <person name="Takara I."/>
            <person name="Ikematsu S."/>
        </authorList>
    </citation>
    <scope>NUCLEOTIDE SEQUENCE [LARGE SCALE GENOMIC DNA]</scope>
    <source>
        <strain evidence="2">Lg38</strain>
        <strain evidence="7">lg38</strain>
    </source>
</reference>
<feature type="transmembrane region" description="Helical" evidence="1">
    <location>
        <begin position="27"/>
        <end position="45"/>
    </location>
</feature>
<dbReference type="Proteomes" id="UP000504756">
    <property type="component" value="Unassembled WGS sequence"/>
</dbReference>
<organism evidence="3 6">
    <name type="scientific">Lactococcus garvieae</name>
    <dbReference type="NCBI Taxonomy" id="1363"/>
    <lineage>
        <taxon>Bacteria</taxon>
        <taxon>Bacillati</taxon>
        <taxon>Bacillota</taxon>
        <taxon>Bacilli</taxon>
        <taxon>Lactobacillales</taxon>
        <taxon>Streptococcaceae</taxon>
        <taxon>Lactococcus</taxon>
    </lineage>
</organism>
<feature type="transmembrane region" description="Helical" evidence="1">
    <location>
        <begin position="6"/>
        <end position="22"/>
    </location>
</feature>
<protein>
    <submittedName>
        <fullName evidence="3">Uncharacterized protein</fullName>
    </submittedName>
</protein>
<evidence type="ECO:0000313" key="7">
    <source>
        <dbReference type="Proteomes" id="UP000504756"/>
    </source>
</evidence>
<dbReference type="AlphaFoldDB" id="A0A1I4HKX7"/>
<keyword evidence="1" id="KW-1133">Transmembrane helix</keyword>
<dbReference type="EMBL" id="CP109635">
    <property type="protein sequence ID" value="UYT10197.1"/>
    <property type="molecule type" value="Genomic_DNA"/>
</dbReference>
<keyword evidence="1" id="KW-0472">Membrane</keyword>
<gene>
    <name evidence="2" type="ORF">ikelab_17500</name>
    <name evidence="4" type="ORF">OF801_09605</name>
    <name evidence="5" type="ORF">PWF74_09070</name>
    <name evidence="3" type="ORF">SAMN05216438_10951</name>
</gene>
<evidence type="ECO:0000313" key="2">
    <source>
        <dbReference type="EMBL" id="GFO52475.1"/>
    </source>
</evidence>
<evidence type="ECO:0000313" key="6">
    <source>
        <dbReference type="Proteomes" id="UP000181969"/>
    </source>
</evidence>
<feature type="transmembrane region" description="Helical" evidence="1">
    <location>
        <begin position="51"/>
        <end position="70"/>
    </location>
</feature>
<reference evidence="5" key="4">
    <citation type="submission" date="2023-02" db="EMBL/GenBank/DDBJ databases">
        <title>Comparative genomics and fermentation flavor characterization of five lactic acid bacteria reveal flavor biosynthesis metabolic pathways in fermented muskmelon puree.</title>
        <authorList>
            <person name="Yuan L."/>
            <person name="Li M."/>
            <person name="Xu X."/>
            <person name="Lao F."/>
            <person name="Wu J."/>
        </authorList>
    </citation>
    <scope>NUCLEOTIDE SEQUENCE</scope>
    <source>
        <strain evidence="5">Pa-2</strain>
    </source>
</reference>
<proteinExistence type="predicted"/>
<evidence type="ECO:0000313" key="5">
    <source>
        <dbReference type="EMBL" id="WEA13642.1"/>
    </source>
</evidence>
<evidence type="ECO:0000313" key="3">
    <source>
        <dbReference type="EMBL" id="SFL42855.1"/>
    </source>
</evidence>
<evidence type="ECO:0000256" key="1">
    <source>
        <dbReference type="SAM" id="Phobius"/>
    </source>
</evidence>
<dbReference type="Proteomes" id="UP001164042">
    <property type="component" value="Chromosome"/>
</dbReference>
<sequence>MNHLMEIAIIGVIIAFQTFAGYRENKYLGALLPLAFMAAVGVFLYRGALGFNFKDIVMPFVGLFVLIMLYQGGKESRKSKINKELEKMKAKDISKRK</sequence>
<dbReference type="Proteomes" id="UP001217324">
    <property type="component" value="Chromosome"/>
</dbReference>
<dbReference type="EMBL" id="FOTJ01000009">
    <property type="protein sequence ID" value="SFL42855.1"/>
    <property type="molecule type" value="Genomic_DNA"/>
</dbReference>
<dbReference type="OrthoDB" id="2194927at2"/>
<evidence type="ECO:0000313" key="4">
    <source>
        <dbReference type="EMBL" id="UYT10197.1"/>
    </source>
</evidence>
<name>A0A1I4HKX7_9LACT</name>
<dbReference type="Proteomes" id="UP000181969">
    <property type="component" value="Unassembled WGS sequence"/>
</dbReference>